<evidence type="ECO:0000313" key="1">
    <source>
        <dbReference type="EMBL" id="MBD2200158.1"/>
    </source>
</evidence>
<gene>
    <name evidence="1" type="ORF">H6G24_32625</name>
</gene>
<organism evidence="1 2">
    <name type="scientific">Calothrix parietina FACHB-288</name>
    <dbReference type="NCBI Taxonomy" id="2692896"/>
    <lineage>
        <taxon>Bacteria</taxon>
        <taxon>Bacillati</taxon>
        <taxon>Cyanobacteriota</taxon>
        <taxon>Cyanophyceae</taxon>
        <taxon>Nostocales</taxon>
        <taxon>Calotrichaceae</taxon>
        <taxon>Calothrix</taxon>
    </lineage>
</organism>
<evidence type="ECO:0000313" key="2">
    <source>
        <dbReference type="Proteomes" id="UP000658514"/>
    </source>
</evidence>
<keyword evidence="2" id="KW-1185">Reference proteome</keyword>
<dbReference type="Proteomes" id="UP000658514">
    <property type="component" value="Unassembled WGS sequence"/>
</dbReference>
<reference evidence="1 2" key="1">
    <citation type="journal article" date="2020" name="ISME J.">
        <title>Comparative genomics reveals insights into cyanobacterial evolution and habitat adaptation.</title>
        <authorList>
            <person name="Chen M.Y."/>
            <person name="Teng W.K."/>
            <person name="Zhao L."/>
            <person name="Hu C.X."/>
            <person name="Zhou Y.K."/>
            <person name="Han B.P."/>
            <person name="Song L.R."/>
            <person name="Shu W.S."/>
        </authorList>
    </citation>
    <scope>NUCLEOTIDE SEQUENCE [LARGE SCALE GENOMIC DNA]</scope>
    <source>
        <strain evidence="1 2">FACHB-288</strain>
    </source>
</reference>
<proteinExistence type="predicted"/>
<protein>
    <submittedName>
        <fullName evidence="1">Uncharacterized protein</fullName>
    </submittedName>
</protein>
<comment type="caution">
    <text evidence="1">The sequence shown here is derived from an EMBL/GenBank/DDBJ whole genome shotgun (WGS) entry which is preliminary data.</text>
</comment>
<dbReference type="EMBL" id="JACJQH010000078">
    <property type="protein sequence ID" value="MBD2200158.1"/>
    <property type="molecule type" value="Genomic_DNA"/>
</dbReference>
<accession>A0ABR8AJL5</accession>
<dbReference type="RefSeq" id="WP_190550689.1">
    <property type="nucleotide sequence ID" value="NZ_CAWPNO010000115.1"/>
</dbReference>
<name>A0ABR8AJL5_9CYAN</name>
<sequence length="75" mass="7835">MTNAEFALMNEGSAAPTIASNGSFGGFESGAITASSADGTTTVTLNSGYRTDANIRLLAQRIRRADQAYNLTFTP</sequence>